<dbReference type="Gene3D" id="3.40.50.300">
    <property type="entry name" value="P-loop containing nucleotide triphosphate hydrolases"/>
    <property type="match status" value="1"/>
</dbReference>
<name>A0A1W2EBA4_9HYPH</name>
<keyword evidence="2" id="KW-1185">Reference proteome</keyword>
<reference evidence="1 2" key="1">
    <citation type="submission" date="2017-04" db="EMBL/GenBank/DDBJ databases">
        <authorList>
            <person name="Afonso C.L."/>
            <person name="Miller P.J."/>
            <person name="Scott M.A."/>
            <person name="Spackman E."/>
            <person name="Goraichik I."/>
            <person name="Dimitrov K.M."/>
            <person name="Suarez D.L."/>
            <person name="Swayne D.E."/>
        </authorList>
    </citation>
    <scope>NUCLEOTIDE SEQUENCE [LARGE SCALE GENOMIC DNA]</scope>
    <source>
        <strain evidence="1 2">CGMCC 1.10972</strain>
    </source>
</reference>
<gene>
    <name evidence="1" type="ORF">SAMN06297251_12338</name>
</gene>
<accession>A0A1W2EBA4</accession>
<evidence type="ECO:0000313" key="1">
    <source>
        <dbReference type="EMBL" id="SMD06877.1"/>
    </source>
</evidence>
<proteinExistence type="predicted"/>
<dbReference type="SUPFAM" id="SSF52540">
    <property type="entry name" value="P-loop containing nucleoside triphosphate hydrolases"/>
    <property type="match status" value="1"/>
</dbReference>
<dbReference type="STRING" id="937218.SAMN06297251_12338"/>
<dbReference type="AlphaFoldDB" id="A0A1W2EBA4"/>
<sequence length="218" mass="23715">MVISFVSTGRGAGKTLLAVNAAGWFSRTRRTLLLDAGEGARSLAWARGRECLPFGVARFEGAEDRFNQSGPSPTVDMTFIDGPSLDLVRKIAVLRSSDVAVFVLDTAEEDIDEAVELLRSAAREASPTGYARVAFLASRTITGSRTGARLRRLALRHGFPMLMSELHIRPVYASAHAIDQTIFEHAPQSDAATELECVLVEIESMMLPRFRSLGTFAS</sequence>
<organism evidence="1 2">
    <name type="scientific">Fulvimarina manganoxydans</name>
    <dbReference type="NCBI Taxonomy" id="937218"/>
    <lineage>
        <taxon>Bacteria</taxon>
        <taxon>Pseudomonadati</taxon>
        <taxon>Pseudomonadota</taxon>
        <taxon>Alphaproteobacteria</taxon>
        <taxon>Hyphomicrobiales</taxon>
        <taxon>Aurantimonadaceae</taxon>
        <taxon>Fulvimarina</taxon>
    </lineage>
</organism>
<protein>
    <submittedName>
        <fullName evidence="1">Cellulose biosynthesis protein BcsQ</fullName>
    </submittedName>
</protein>
<dbReference type="InterPro" id="IPR027417">
    <property type="entry name" value="P-loop_NTPase"/>
</dbReference>
<dbReference type="EMBL" id="FWXR01000023">
    <property type="protein sequence ID" value="SMD06877.1"/>
    <property type="molecule type" value="Genomic_DNA"/>
</dbReference>
<evidence type="ECO:0000313" key="2">
    <source>
        <dbReference type="Proteomes" id="UP000192656"/>
    </source>
</evidence>
<dbReference type="Proteomes" id="UP000192656">
    <property type="component" value="Unassembled WGS sequence"/>
</dbReference>